<evidence type="ECO:0000313" key="4">
    <source>
        <dbReference type="Proteomes" id="UP000276133"/>
    </source>
</evidence>
<dbReference type="OrthoDB" id="340346at2759"/>
<dbReference type="AlphaFoldDB" id="A0A3M7PGJ3"/>
<dbReference type="Gene3D" id="1.25.10.10">
    <property type="entry name" value="Leucine-rich Repeat Variant"/>
    <property type="match status" value="1"/>
</dbReference>
<evidence type="ECO:0000256" key="2">
    <source>
        <dbReference type="PROSITE-ProRule" id="PRU00103"/>
    </source>
</evidence>
<proteinExistence type="predicted"/>
<dbReference type="STRING" id="10195.A0A3M7PGJ3"/>
<reference evidence="3 4" key="1">
    <citation type="journal article" date="2018" name="Sci. Rep.">
        <title>Genomic signatures of local adaptation to the degree of environmental predictability in rotifers.</title>
        <authorList>
            <person name="Franch-Gras L."/>
            <person name="Hahn C."/>
            <person name="Garcia-Roger E.M."/>
            <person name="Carmona M.J."/>
            <person name="Serra M."/>
            <person name="Gomez A."/>
        </authorList>
    </citation>
    <scope>NUCLEOTIDE SEQUENCE [LARGE SCALE GENOMIC DNA]</scope>
    <source>
        <strain evidence="3">HYR1</strain>
    </source>
</reference>
<dbReference type="PANTHER" id="PTHR10648">
    <property type="entry name" value="SERINE/THREONINE-PROTEIN PHOSPHATASE PP2A 65 KDA REGULATORY SUBUNIT"/>
    <property type="match status" value="1"/>
</dbReference>
<protein>
    <submittedName>
        <fullName evidence="3">Serine threonine-phosphatase 2A 65 kDa regulatory subunit A alpha isoform isoform X2</fullName>
    </submittedName>
</protein>
<evidence type="ECO:0000313" key="3">
    <source>
        <dbReference type="EMBL" id="RMZ97834.1"/>
    </source>
</evidence>
<sequence length="219" mass="24775">MTLFFDLRTSLGCISWFNLQNIAPNYKDKINLKTKSDGAPQIIYHKQNLMVVIRLEINISDYIYAIREAATNNLKKLVEKFGHEWAQSTIIPKVLNMARDQNYLIRMTCLFCINVLAQSCGPELTQKVMLPTVLGLASDPVANVRFNVAKTLQKICPVVGSSALQSQVKPCLEKLNQDTDADVKFFSIEALESEKVIQAISYFNCTYLVSFISNRLENN</sequence>
<dbReference type="InterPro" id="IPR021133">
    <property type="entry name" value="HEAT_type_2"/>
</dbReference>
<dbReference type="GO" id="GO:0005829">
    <property type="term" value="C:cytosol"/>
    <property type="evidence" value="ECO:0007669"/>
    <property type="project" value="TreeGrafter"/>
</dbReference>
<dbReference type="InterPro" id="IPR051023">
    <property type="entry name" value="PP2A_Regulatory_Subunit_A"/>
</dbReference>
<dbReference type="Pfam" id="PF02985">
    <property type="entry name" value="HEAT"/>
    <property type="match status" value="2"/>
</dbReference>
<dbReference type="InterPro" id="IPR000357">
    <property type="entry name" value="HEAT"/>
</dbReference>
<dbReference type="InterPro" id="IPR011989">
    <property type="entry name" value="ARM-like"/>
</dbReference>
<gene>
    <name evidence="3" type="ORF">BpHYR1_029392</name>
</gene>
<dbReference type="PROSITE" id="PS50077">
    <property type="entry name" value="HEAT_REPEAT"/>
    <property type="match status" value="2"/>
</dbReference>
<dbReference type="Proteomes" id="UP000276133">
    <property type="component" value="Unassembled WGS sequence"/>
</dbReference>
<organism evidence="3 4">
    <name type="scientific">Brachionus plicatilis</name>
    <name type="common">Marine rotifer</name>
    <name type="synonym">Brachionus muelleri</name>
    <dbReference type="NCBI Taxonomy" id="10195"/>
    <lineage>
        <taxon>Eukaryota</taxon>
        <taxon>Metazoa</taxon>
        <taxon>Spiralia</taxon>
        <taxon>Gnathifera</taxon>
        <taxon>Rotifera</taxon>
        <taxon>Eurotatoria</taxon>
        <taxon>Monogononta</taxon>
        <taxon>Pseudotrocha</taxon>
        <taxon>Ploima</taxon>
        <taxon>Brachionidae</taxon>
        <taxon>Brachionus</taxon>
    </lineage>
</organism>
<feature type="repeat" description="HEAT" evidence="2">
    <location>
        <begin position="129"/>
        <end position="167"/>
    </location>
</feature>
<comment type="caution">
    <text evidence="3">The sequence shown here is derived from an EMBL/GenBank/DDBJ whole genome shotgun (WGS) entry which is preliminary data.</text>
</comment>
<dbReference type="InterPro" id="IPR016024">
    <property type="entry name" value="ARM-type_fold"/>
</dbReference>
<evidence type="ECO:0000256" key="1">
    <source>
        <dbReference type="ARBA" id="ARBA00022737"/>
    </source>
</evidence>
<keyword evidence="4" id="KW-1185">Reference proteome</keyword>
<dbReference type="GO" id="GO:0005634">
    <property type="term" value="C:nucleus"/>
    <property type="evidence" value="ECO:0007669"/>
    <property type="project" value="TreeGrafter"/>
</dbReference>
<dbReference type="GO" id="GO:0019888">
    <property type="term" value="F:protein phosphatase regulator activity"/>
    <property type="evidence" value="ECO:0007669"/>
    <property type="project" value="TreeGrafter"/>
</dbReference>
<dbReference type="PANTHER" id="PTHR10648:SF4">
    <property type="entry name" value="PROTEIN PHOSPHATASE 2 (FORMERLY 2A), REGULATORY SUBUNIT A, BETA ISOFORM-RELATED"/>
    <property type="match status" value="1"/>
</dbReference>
<feature type="repeat" description="HEAT" evidence="2">
    <location>
        <begin position="90"/>
        <end position="127"/>
    </location>
</feature>
<keyword evidence="1" id="KW-0677">Repeat</keyword>
<dbReference type="GO" id="GO:0000159">
    <property type="term" value="C:protein phosphatase type 2A complex"/>
    <property type="evidence" value="ECO:0007669"/>
    <property type="project" value="TreeGrafter"/>
</dbReference>
<dbReference type="SUPFAM" id="SSF48371">
    <property type="entry name" value="ARM repeat"/>
    <property type="match status" value="1"/>
</dbReference>
<dbReference type="EMBL" id="REGN01011151">
    <property type="protein sequence ID" value="RMZ97834.1"/>
    <property type="molecule type" value="Genomic_DNA"/>
</dbReference>
<name>A0A3M7PGJ3_BRAPC</name>
<accession>A0A3M7PGJ3</accession>